<reference evidence="2" key="1">
    <citation type="submission" date="2022-11" db="UniProtKB">
        <authorList>
            <consortium name="WormBaseParasite"/>
        </authorList>
    </citation>
    <scope>IDENTIFICATION</scope>
</reference>
<accession>A0A915K756</accession>
<proteinExistence type="predicted"/>
<organism evidence="1 2">
    <name type="scientific">Romanomermis culicivorax</name>
    <name type="common">Nematode worm</name>
    <dbReference type="NCBI Taxonomy" id="13658"/>
    <lineage>
        <taxon>Eukaryota</taxon>
        <taxon>Metazoa</taxon>
        <taxon>Ecdysozoa</taxon>
        <taxon>Nematoda</taxon>
        <taxon>Enoplea</taxon>
        <taxon>Dorylaimia</taxon>
        <taxon>Mermithida</taxon>
        <taxon>Mermithoidea</taxon>
        <taxon>Mermithidae</taxon>
        <taxon>Romanomermis</taxon>
    </lineage>
</organism>
<dbReference type="Proteomes" id="UP000887565">
    <property type="component" value="Unplaced"/>
</dbReference>
<dbReference type="WBParaSite" id="nRc.2.0.1.t34577-RA">
    <property type="protein sequence ID" value="nRc.2.0.1.t34577-RA"/>
    <property type="gene ID" value="nRc.2.0.1.g34577"/>
</dbReference>
<sequence length="82" mass="9397">MTILQVERYYADFKPKLAVQNTKIPFIVHLIALHMASYYYTIVEESKGSENRNSRRIKVSESRCLENRNRTTGKTAGAGCNN</sequence>
<dbReference type="AlphaFoldDB" id="A0A915K756"/>
<keyword evidence="1" id="KW-1185">Reference proteome</keyword>
<name>A0A915K756_ROMCU</name>
<protein>
    <submittedName>
        <fullName evidence="2">Uncharacterized protein</fullName>
    </submittedName>
</protein>
<evidence type="ECO:0000313" key="1">
    <source>
        <dbReference type="Proteomes" id="UP000887565"/>
    </source>
</evidence>
<evidence type="ECO:0000313" key="2">
    <source>
        <dbReference type="WBParaSite" id="nRc.2.0.1.t34577-RA"/>
    </source>
</evidence>